<keyword evidence="4" id="KW-0804">Transcription</keyword>
<evidence type="ECO:0000259" key="5">
    <source>
        <dbReference type="PROSITE" id="PS50045"/>
    </source>
</evidence>
<evidence type="ECO:0000313" key="7">
    <source>
        <dbReference type="EMBL" id="QIQ20567.1"/>
    </source>
</evidence>
<dbReference type="PROSITE" id="PS00688">
    <property type="entry name" value="SIGMA54_INTERACT_3"/>
    <property type="match status" value="1"/>
</dbReference>
<dbReference type="SUPFAM" id="SSF52540">
    <property type="entry name" value="P-loop containing nucleoside triphosphate hydrolases"/>
    <property type="match status" value="1"/>
</dbReference>
<dbReference type="KEGG" id="orb:IPMB12_02040"/>
<dbReference type="Gene3D" id="3.30.450.20">
    <property type="entry name" value="PAS domain"/>
    <property type="match status" value="1"/>
</dbReference>
<dbReference type="InterPro" id="IPR025662">
    <property type="entry name" value="Sigma_54_int_dom_ATP-bd_1"/>
</dbReference>
<feature type="domain" description="Sigma-54 factor interaction" evidence="5">
    <location>
        <begin position="143"/>
        <end position="371"/>
    </location>
</feature>
<feature type="domain" description="PAS" evidence="6">
    <location>
        <begin position="2"/>
        <end position="56"/>
    </location>
</feature>
<reference evidence="7 8" key="1">
    <citation type="submission" date="2020-03" db="EMBL/GenBank/DDBJ databases">
        <title>Complete genome sequence of Orbus sp. IPMB12 (BCRC 80908).</title>
        <authorList>
            <person name="Lo W.-S."/>
            <person name="Chang T.-H."/>
            <person name="Kuo C.-H."/>
        </authorList>
    </citation>
    <scope>NUCLEOTIDE SEQUENCE [LARGE SCALE GENOMIC DNA]</scope>
    <source>
        <strain evidence="7 8">IPMB12</strain>
    </source>
</reference>
<dbReference type="Gene3D" id="1.10.8.60">
    <property type="match status" value="1"/>
</dbReference>
<dbReference type="PROSITE" id="PS00675">
    <property type="entry name" value="SIGMA54_INTERACT_1"/>
    <property type="match status" value="1"/>
</dbReference>
<protein>
    <submittedName>
        <fullName evidence="7">Sigma 54-interacting transcriptional regulator</fullName>
    </submittedName>
</protein>
<keyword evidence="3" id="KW-0805">Transcription regulation</keyword>
<sequence length="453" mass="51852">MEKKALYDSLNLDNETPSTLFVTDDKGNILLSNEFTAMTLGMSLSELLTANVYDLVKSGAYNTSATIQTIETKQPSQVTLLTNQGFQVQSNSTPILRPDGSLHLVLTKSAPLTQKELEQWGGIQKWQQLEQQEQQIEQDHAGIIAESNIMRRLISMCRQIAPYDSRILFYGESGVGKEVLAKFTHDHSSAANGNFIAINCATIPENLFESELFGFKKGAFTSADHNKKGILEETNGGTLFLDEISEMPLSVQTKFLRVLETMEFRPLGSSESIKVNFRLMSASNRDLEQLVAQGKFREDLYYRINVIPVYIPPLRERTKDILILANQFLQRYNQKYTKRVEIDGDISKYLLTYNWPGNIRELKNYIERLVILNGLSGHSDSQNTTKNENDHLDNYYVHKSEHHLEDYLAQVEKHYLEKKLQENNYNISKTAEECRISRPYLYKRLAQLNITVK</sequence>
<gene>
    <name evidence="7" type="ORF">IPMB12_02040</name>
</gene>
<evidence type="ECO:0000256" key="1">
    <source>
        <dbReference type="ARBA" id="ARBA00022741"/>
    </source>
</evidence>
<dbReference type="Pfam" id="PF02954">
    <property type="entry name" value="HTH_8"/>
    <property type="match status" value="1"/>
</dbReference>
<dbReference type="GO" id="GO:0043565">
    <property type="term" value="F:sequence-specific DNA binding"/>
    <property type="evidence" value="ECO:0007669"/>
    <property type="project" value="InterPro"/>
</dbReference>
<dbReference type="Pfam" id="PF25601">
    <property type="entry name" value="AAA_lid_14"/>
    <property type="match status" value="1"/>
</dbReference>
<dbReference type="InterPro" id="IPR000014">
    <property type="entry name" value="PAS"/>
</dbReference>
<dbReference type="PANTHER" id="PTHR32071">
    <property type="entry name" value="TRANSCRIPTIONAL REGULATORY PROTEIN"/>
    <property type="match status" value="1"/>
</dbReference>
<accession>A0A6G9I9Q4</accession>
<dbReference type="CDD" id="cd00009">
    <property type="entry name" value="AAA"/>
    <property type="match status" value="1"/>
</dbReference>
<evidence type="ECO:0000313" key="8">
    <source>
        <dbReference type="Proteomes" id="UP000501168"/>
    </source>
</evidence>
<dbReference type="InterPro" id="IPR002197">
    <property type="entry name" value="HTH_Fis"/>
</dbReference>
<dbReference type="AlphaFoldDB" id="A0A6G9I9Q4"/>
<dbReference type="InterPro" id="IPR002078">
    <property type="entry name" value="Sigma_54_int"/>
</dbReference>
<dbReference type="Gene3D" id="3.40.50.300">
    <property type="entry name" value="P-loop containing nucleotide triphosphate hydrolases"/>
    <property type="match status" value="1"/>
</dbReference>
<dbReference type="InterPro" id="IPR035965">
    <property type="entry name" value="PAS-like_dom_sf"/>
</dbReference>
<evidence type="ECO:0000256" key="3">
    <source>
        <dbReference type="ARBA" id="ARBA00023015"/>
    </source>
</evidence>
<dbReference type="PANTHER" id="PTHR32071:SF121">
    <property type="entry name" value="SIGMA L-DEPENDENT TRANSCRIPTIONAL REGULATOR YQIR-RELATED"/>
    <property type="match status" value="1"/>
</dbReference>
<dbReference type="InterPro" id="IPR025944">
    <property type="entry name" value="Sigma_54_int_dom_CS"/>
</dbReference>
<keyword evidence="8" id="KW-1185">Reference proteome</keyword>
<dbReference type="InterPro" id="IPR003593">
    <property type="entry name" value="AAA+_ATPase"/>
</dbReference>
<evidence type="ECO:0000259" key="6">
    <source>
        <dbReference type="PROSITE" id="PS50112"/>
    </source>
</evidence>
<dbReference type="RefSeq" id="WP_166914458.1">
    <property type="nucleotide sequence ID" value="NZ_CP050253.1"/>
</dbReference>
<organism evidence="7 8">
    <name type="scientific">Zophobihabitans entericus</name>
    <dbReference type="NCBI Taxonomy" id="1635327"/>
    <lineage>
        <taxon>Bacteria</taxon>
        <taxon>Pseudomonadati</taxon>
        <taxon>Pseudomonadota</taxon>
        <taxon>Gammaproteobacteria</taxon>
        <taxon>Orbales</taxon>
        <taxon>Orbaceae</taxon>
        <taxon>Zophobihabitans</taxon>
    </lineage>
</organism>
<name>A0A6G9I9Q4_9GAMM</name>
<dbReference type="InterPro" id="IPR027417">
    <property type="entry name" value="P-loop_NTPase"/>
</dbReference>
<dbReference type="EMBL" id="CP050253">
    <property type="protein sequence ID" value="QIQ20567.1"/>
    <property type="molecule type" value="Genomic_DNA"/>
</dbReference>
<evidence type="ECO:0000256" key="4">
    <source>
        <dbReference type="ARBA" id="ARBA00023163"/>
    </source>
</evidence>
<dbReference type="PROSITE" id="PS50045">
    <property type="entry name" value="SIGMA54_INTERACT_4"/>
    <property type="match status" value="1"/>
</dbReference>
<keyword evidence="2" id="KW-0067">ATP-binding</keyword>
<dbReference type="InParanoid" id="A0A6G9I9Q4"/>
<dbReference type="SUPFAM" id="SSF46689">
    <property type="entry name" value="Homeodomain-like"/>
    <property type="match status" value="1"/>
</dbReference>
<proteinExistence type="predicted"/>
<dbReference type="InterPro" id="IPR058031">
    <property type="entry name" value="AAA_lid_NorR"/>
</dbReference>
<dbReference type="SUPFAM" id="SSF55785">
    <property type="entry name" value="PYP-like sensor domain (PAS domain)"/>
    <property type="match status" value="1"/>
</dbReference>
<dbReference type="GO" id="GO:0005524">
    <property type="term" value="F:ATP binding"/>
    <property type="evidence" value="ECO:0007669"/>
    <property type="project" value="UniProtKB-KW"/>
</dbReference>
<dbReference type="PROSITE" id="PS50112">
    <property type="entry name" value="PAS"/>
    <property type="match status" value="1"/>
</dbReference>
<dbReference type="Proteomes" id="UP000501168">
    <property type="component" value="Chromosome"/>
</dbReference>
<evidence type="ECO:0000256" key="2">
    <source>
        <dbReference type="ARBA" id="ARBA00022840"/>
    </source>
</evidence>
<dbReference type="FunFam" id="3.40.50.300:FF:000006">
    <property type="entry name" value="DNA-binding transcriptional regulator NtrC"/>
    <property type="match status" value="1"/>
</dbReference>
<dbReference type="Pfam" id="PF00158">
    <property type="entry name" value="Sigma54_activat"/>
    <property type="match status" value="1"/>
</dbReference>
<dbReference type="SMART" id="SM00382">
    <property type="entry name" value="AAA"/>
    <property type="match status" value="1"/>
</dbReference>
<dbReference type="InterPro" id="IPR009057">
    <property type="entry name" value="Homeodomain-like_sf"/>
</dbReference>
<dbReference type="Gene3D" id="1.10.10.60">
    <property type="entry name" value="Homeodomain-like"/>
    <property type="match status" value="1"/>
</dbReference>
<dbReference type="GO" id="GO:0006355">
    <property type="term" value="P:regulation of DNA-templated transcription"/>
    <property type="evidence" value="ECO:0007669"/>
    <property type="project" value="InterPro"/>
</dbReference>
<keyword evidence="1" id="KW-0547">Nucleotide-binding</keyword>